<dbReference type="RefSeq" id="WP_070319527.1">
    <property type="nucleotide sequence ID" value="NZ_JAUSVM010000001.1"/>
</dbReference>
<protein>
    <recommendedName>
        <fullName evidence="4">Bacterial Ig-like domain-containing protein</fullName>
    </recommendedName>
</protein>
<keyword evidence="3" id="KW-1185">Reference proteome</keyword>
<name>A0ABU0GJH2_9CELL</name>
<gene>
    <name evidence="2" type="ORF">JO380_001882</name>
</gene>
<sequence length="667" mass="67832">MAALALVVGAATPAAAETVQVSGRVILPDGVDPAVLPEIVVRVSPDGGLSYDVTVGSDGSFTVPLTGPVSLRTVMPATSMLVPEVMPGRITPETAGPGFDFHPRLGGGVAGQVSAPPGVTFGDSVLWLRGDARDRMFRIAPDGTFELRGVAAGRYSLLLVGAGFRYLGGGYDLETATMFTVEPGIMTTGITGQLTLLTQFEETGPITAFRGVPPTVPFTLLEESTGSTPTGDVVLRDADGTEIGRTTLGPQDGGRGRITLATPLPMGEHHVTLHFAGDAVFDETRRHRSVHVGPEIVGSAPVRVLDSSARGTVCVDVRSAADLPEGVTSVLTNVTAARPTGVGYGVVYGDTAGDGTTPAPAGSTVNFEPGADVANFALVAVPPSGRICYATGGGAQVRKIIDVTGFVLGDHGTTPVAPSRVLDTRPGGVGELDGAVTPRTVHTVQVAGLGGVPADATSVLLNATVVGAKAPGNLRVFPGGAAVPNASVVNYAPGQDKANTTLVELVDGKVSFYSDTGAPVTRNPVQVVLDVVGFSTGTSTLTSVAPTRILDSRPGSQVGPLTGRFYGWGRAKLPVAGVGPVPSNATLAVLNVTAVDVRGTGNLRVFPVDRTSTEIPTTSSLNFVPGRDVPNLVVVGIGDGGAVSFYADSPQGDAYVAVDVVGYAAPR</sequence>
<organism evidence="2 3">
    <name type="scientific">Cellulomonas iranensis</name>
    <dbReference type="NCBI Taxonomy" id="76862"/>
    <lineage>
        <taxon>Bacteria</taxon>
        <taxon>Bacillati</taxon>
        <taxon>Actinomycetota</taxon>
        <taxon>Actinomycetes</taxon>
        <taxon>Micrococcales</taxon>
        <taxon>Cellulomonadaceae</taxon>
        <taxon>Cellulomonas</taxon>
    </lineage>
</organism>
<comment type="caution">
    <text evidence="2">The sequence shown here is derived from an EMBL/GenBank/DDBJ whole genome shotgun (WGS) entry which is preliminary data.</text>
</comment>
<evidence type="ECO:0008006" key="4">
    <source>
        <dbReference type="Google" id="ProtNLM"/>
    </source>
</evidence>
<evidence type="ECO:0000256" key="1">
    <source>
        <dbReference type="SAM" id="SignalP"/>
    </source>
</evidence>
<feature type="signal peptide" evidence="1">
    <location>
        <begin position="1"/>
        <end position="16"/>
    </location>
</feature>
<keyword evidence="1" id="KW-0732">Signal</keyword>
<evidence type="ECO:0000313" key="3">
    <source>
        <dbReference type="Proteomes" id="UP001240250"/>
    </source>
</evidence>
<evidence type="ECO:0000313" key="2">
    <source>
        <dbReference type="EMBL" id="MDQ0425501.1"/>
    </source>
</evidence>
<proteinExistence type="predicted"/>
<feature type="chain" id="PRO_5047453872" description="Bacterial Ig-like domain-containing protein" evidence="1">
    <location>
        <begin position="17"/>
        <end position="667"/>
    </location>
</feature>
<dbReference type="EMBL" id="JAUSVM010000001">
    <property type="protein sequence ID" value="MDQ0425501.1"/>
    <property type="molecule type" value="Genomic_DNA"/>
</dbReference>
<reference evidence="2 3" key="1">
    <citation type="submission" date="2023-07" db="EMBL/GenBank/DDBJ databases">
        <title>Sequencing the genomes of 1000 actinobacteria strains.</title>
        <authorList>
            <person name="Klenk H.-P."/>
        </authorList>
    </citation>
    <scope>NUCLEOTIDE SEQUENCE [LARGE SCALE GENOMIC DNA]</scope>
    <source>
        <strain evidence="2 3">DSM 14785</strain>
    </source>
</reference>
<dbReference type="Proteomes" id="UP001240250">
    <property type="component" value="Unassembled WGS sequence"/>
</dbReference>
<accession>A0ABU0GJH2</accession>